<keyword evidence="10 14" id="KW-0496">Mitochondrion</keyword>
<keyword evidence="5 14" id="KW-0679">Respiratory chain</keyword>
<keyword evidence="9 14" id="KW-1133">Transmembrane helix</keyword>
<feature type="non-terminal residue" evidence="15">
    <location>
        <position position="1"/>
    </location>
</feature>
<comment type="function">
    <text evidence="12">Accessory subunit of the mitochondrial membrane respiratory chain NADH dehydrogenase (Complex I), that is believed not to be involved in catalysis. Complex I functions in the transfer of electrons from NADH to the respiratory chain. The immediate electron acceptor for the enzyme is believed to be ubiquinone. Involved in the interferon/all-trans-retinoic acid (IFN/RA) induced cell death. This apoptotic activity is inhibited by interaction with viral IRF1. Prevents the transactivation of STAT3 target genes. May play a role in CARD15-mediated innate mucosal responses and serve to regulate intestinal epithelial cell responses to microbes.</text>
</comment>
<gene>
    <name evidence="15" type="ORF">OTU49_007690</name>
</gene>
<dbReference type="AlphaFoldDB" id="A0AAW0WTV1"/>
<evidence type="ECO:0000313" key="15">
    <source>
        <dbReference type="EMBL" id="KAK8730900.1"/>
    </source>
</evidence>
<comment type="similarity">
    <text evidence="2 14">Belongs to the complex I NDUFA13 subunit family.</text>
</comment>
<evidence type="ECO:0000256" key="9">
    <source>
        <dbReference type="ARBA" id="ARBA00022989"/>
    </source>
</evidence>
<evidence type="ECO:0000256" key="12">
    <source>
        <dbReference type="ARBA" id="ARBA00045908"/>
    </source>
</evidence>
<dbReference type="GO" id="GO:0045271">
    <property type="term" value="C:respiratory chain complex I"/>
    <property type="evidence" value="ECO:0007669"/>
    <property type="project" value="UniProtKB-UniRule"/>
</dbReference>
<sequence length="153" mass="18021">TVVKMASSRTQDLPPREGYSPITYSRIPARTYFKGYQLFAGYAVVTAVAAYVYSLTDKKIRRNKLEMLSGVLALEPMLLAERDRQFLKQMRRNRDEEEKLMANVEGWEVGKLYNEPIFKTVPEDRYMDPIVDEYYIHGHQRNFIRNAYLHLFT</sequence>
<accession>A0AAW0WTV1</accession>
<evidence type="ECO:0000256" key="7">
    <source>
        <dbReference type="ARBA" id="ARBA00022792"/>
    </source>
</evidence>
<proteinExistence type="inferred from homology"/>
<comment type="subunit">
    <text evidence="13">Complex I is composed of 45 different subunits. Interacts with CARD15, but not with CARD4. Interacts with STAT3, but not with STAT1, STAT2 and STAT5A. Interacts with OLFM4.</text>
</comment>
<dbReference type="InterPro" id="IPR009346">
    <property type="entry name" value="GRIM-19"/>
</dbReference>
<evidence type="ECO:0000256" key="14">
    <source>
        <dbReference type="RuleBase" id="RU368034"/>
    </source>
</evidence>
<evidence type="ECO:0000256" key="5">
    <source>
        <dbReference type="ARBA" id="ARBA00022660"/>
    </source>
</evidence>
<organism evidence="15 16">
    <name type="scientific">Cherax quadricarinatus</name>
    <name type="common">Australian red claw crayfish</name>
    <dbReference type="NCBI Taxonomy" id="27406"/>
    <lineage>
        <taxon>Eukaryota</taxon>
        <taxon>Metazoa</taxon>
        <taxon>Ecdysozoa</taxon>
        <taxon>Arthropoda</taxon>
        <taxon>Crustacea</taxon>
        <taxon>Multicrustacea</taxon>
        <taxon>Malacostraca</taxon>
        <taxon>Eumalacostraca</taxon>
        <taxon>Eucarida</taxon>
        <taxon>Decapoda</taxon>
        <taxon>Pleocyemata</taxon>
        <taxon>Astacidea</taxon>
        <taxon>Parastacoidea</taxon>
        <taxon>Parastacidae</taxon>
        <taxon>Cherax</taxon>
    </lineage>
</organism>
<feature type="transmembrane region" description="Helical" evidence="14">
    <location>
        <begin position="36"/>
        <end position="55"/>
    </location>
</feature>
<dbReference type="EMBL" id="JARKIK010000062">
    <property type="protein sequence ID" value="KAK8730900.1"/>
    <property type="molecule type" value="Genomic_DNA"/>
</dbReference>
<dbReference type="PANTHER" id="PTHR12966:SF0">
    <property type="entry name" value="NADH DEHYDROGENASE [UBIQUINONE] 1 ALPHA SUBCOMPLEX SUBUNIT 13"/>
    <property type="match status" value="1"/>
</dbReference>
<evidence type="ECO:0000256" key="4">
    <source>
        <dbReference type="ARBA" id="ARBA00022448"/>
    </source>
</evidence>
<keyword evidence="6 14" id="KW-0812">Transmembrane</keyword>
<dbReference type="GO" id="GO:0005743">
    <property type="term" value="C:mitochondrial inner membrane"/>
    <property type="evidence" value="ECO:0007669"/>
    <property type="project" value="UniProtKB-SubCell"/>
</dbReference>
<evidence type="ECO:0000256" key="6">
    <source>
        <dbReference type="ARBA" id="ARBA00022692"/>
    </source>
</evidence>
<evidence type="ECO:0000256" key="10">
    <source>
        <dbReference type="ARBA" id="ARBA00023128"/>
    </source>
</evidence>
<protein>
    <recommendedName>
        <fullName evidence="3 14">NADH dehydrogenase [ubiquinone] 1 alpha subcomplex subunit 13</fullName>
    </recommendedName>
</protein>
<evidence type="ECO:0000256" key="1">
    <source>
        <dbReference type="ARBA" id="ARBA00004298"/>
    </source>
</evidence>
<keyword evidence="16" id="KW-1185">Reference proteome</keyword>
<dbReference type="PANTHER" id="PTHR12966">
    <property type="entry name" value="NADH DEHYDROGENASE UBIQUINONE 1 ALPHA SUBCOMPLEX SUBUNIT 13"/>
    <property type="match status" value="1"/>
</dbReference>
<comment type="subcellular location">
    <subcellularLocation>
        <location evidence="1 14">Mitochondrion inner membrane</location>
        <topology evidence="1 14">Single-pass membrane protein</topology>
        <orientation evidence="1 14">Matrix side</orientation>
    </subcellularLocation>
</comment>
<comment type="caution">
    <text evidence="15">The sequence shown here is derived from an EMBL/GenBank/DDBJ whole genome shotgun (WGS) entry which is preliminary data.</text>
</comment>
<evidence type="ECO:0000313" key="16">
    <source>
        <dbReference type="Proteomes" id="UP001445076"/>
    </source>
</evidence>
<evidence type="ECO:0000256" key="8">
    <source>
        <dbReference type="ARBA" id="ARBA00022982"/>
    </source>
</evidence>
<name>A0AAW0WTV1_CHEQU</name>
<evidence type="ECO:0000256" key="13">
    <source>
        <dbReference type="ARBA" id="ARBA00046797"/>
    </source>
</evidence>
<evidence type="ECO:0000256" key="11">
    <source>
        <dbReference type="ARBA" id="ARBA00023136"/>
    </source>
</evidence>
<keyword evidence="8 14" id="KW-0249">Electron transport</keyword>
<dbReference type="Pfam" id="PF06212">
    <property type="entry name" value="GRIM-19"/>
    <property type="match status" value="1"/>
</dbReference>
<keyword evidence="4 14" id="KW-0813">Transport</keyword>
<keyword evidence="7 14" id="KW-0999">Mitochondrion inner membrane</keyword>
<reference evidence="15 16" key="1">
    <citation type="journal article" date="2024" name="BMC Genomics">
        <title>Genome assembly of redclaw crayfish (Cherax quadricarinatus) provides insights into its immune adaptation and hypoxia tolerance.</title>
        <authorList>
            <person name="Liu Z."/>
            <person name="Zheng J."/>
            <person name="Li H."/>
            <person name="Fang K."/>
            <person name="Wang S."/>
            <person name="He J."/>
            <person name="Zhou D."/>
            <person name="Weng S."/>
            <person name="Chi M."/>
            <person name="Gu Z."/>
            <person name="He J."/>
            <person name="Li F."/>
            <person name="Wang M."/>
        </authorList>
    </citation>
    <scope>NUCLEOTIDE SEQUENCE [LARGE SCALE GENOMIC DNA]</scope>
    <source>
        <strain evidence="15">ZL_2023a</strain>
    </source>
</reference>
<evidence type="ECO:0000256" key="3">
    <source>
        <dbReference type="ARBA" id="ARBA00018192"/>
    </source>
</evidence>
<dbReference type="Proteomes" id="UP001445076">
    <property type="component" value="Unassembled WGS sequence"/>
</dbReference>
<evidence type="ECO:0000256" key="2">
    <source>
        <dbReference type="ARBA" id="ARBA00007312"/>
    </source>
</evidence>
<comment type="function">
    <text evidence="14">Complex I functions in the transfer of electrons from NADH to the respiratory chain. Accessory subunit of the mitochondrial membrane respiratory chain NADH dehydrogenase (Complex I), that is believed not to be involved in catalysis.</text>
</comment>
<keyword evidence="11 14" id="KW-0472">Membrane</keyword>